<dbReference type="EMBL" id="LOTN01000059">
    <property type="protein sequence ID" value="KUZ83885.1"/>
    <property type="molecule type" value="Genomic_DNA"/>
</dbReference>
<sequence length="82" mass="9008">MVAGRGSNMSCVNRKLIHRYIDVWEYPDGRIEIRADGAVLSCRQYDNGARRGLFGSASFFGRPASCSSSCSMAIRSTSVLIE</sequence>
<gene>
    <name evidence="1" type="ORF">WI38_26775</name>
</gene>
<accession>A0A117WYW6</accession>
<dbReference type="Proteomes" id="UP000065521">
    <property type="component" value="Unassembled WGS sequence"/>
</dbReference>
<dbReference type="AlphaFoldDB" id="A0A117WYW6"/>
<evidence type="ECO:0000313" key="1">
    <source>
        <dbReference type="EMBL" id="KUZ83885.1"/>
    </source>
</evidence>
<reference evidence="1 2" key="1">
    <citation type="submission" date="2015-11" db="EMBL/GenBank/DDBJ databases">
        <title>Expanding the genomic diversity of Burkholderia species for the development of highly accurate diagnostics.</title>
        <authorList>
            <person name="Sahl J."/>
            <person name="Keim P."/>
            <person name="Wagner D."/>
        </authorList>
    </citation>
    <scope>NUCLEOTIDE SEQUENCE [LARGE SCALE GENOMIC DNA]</scope>
    <source>
        <strain evidence="1 2">RF32-BP4</strain>
    </source>
</reference>
<evidence type="ECO:0000313" key="2">
    <source>
        <dbReference type="Proteomes" id="UP000065521"/>
    </source>
</evidence>
<protein>
    <submittedName>
        <fullName evidence="1">Uncharacterized protein</fullName>
    </submittedName>
</protein>
<organism evidence="1 2">
    <name type="scientific">Burkholderia ubonensis</name>
    <dbReference type="NCBI Taxonomy" id="101571"/>
    <lineage>
        <taxon>Bacteria</taxon>
        <taxon>Pseudomonadati</taxon>
        <taxon>Pseudomonadota</taxon>
        <taxon>Betaproteobacteria</taxon>
        <taxon>Burkholderiales</taxon>
        <taxon>Burkholderiaceae</taxon>
        <taxon>Burkholderia</taxon>
        <taxon>Burkholderia cepacia complex</taxon>
    </lineage>
</organism>
<name>A0A117WYW6_9BURK</name>
<proteinExistence type="predicted"/>
<comment type="caution">
    <text evidence="1">The sequence shown here is derived from an EMBL/GenBank/DDBJ whole genome shotgun (WGS) entry which is preliminary data.</text>
</comment>